<feature type="compositionally biased region" description="Low complexity" evidence="1">
    <location>
        <begin position="139"/>
        <end position="150"/>
    </location>
</feature>
<reference evidence="3" key="2">
    <citation type="journal article" date="2013" name="Nat. Commun.">
        <title>Genome of the Chinese tree shrew.</title>
        <authorList>
            <person name="Fan Y."/>
            <person name="Huang Z.Y."/>
            <person name="Cao C.C."/>
            <person name="Chen C.S."/>
            <person name="Chen Y.X."/>
            <person name="Fan D.D."/>
            <person name="He J."/>
            <person name="Hou H.L."/>
            <person name="Hu L."/>
            <person name="Hu X.T."/>
            <person name="Jiang X.T."/>
            <person name="Lai R."/>
            <person name="Lang Y.S."/>
            <person name="Liang B."/>
            <person name="Liao S.G."/>
            <person name="Mu D."/>
            <person name="Ma Y.Y."/>
            <person name="Niu Y.Y."/>
            <person name="Sun X.Q."/>
            <person name="Xia J.Q."/>
            <person name="Xiao J."/>
            <person name="Xiong Z.Q."/>
            <person name="Xu L."/>
            <person name="Yang L."/>
            <person name="Zhang Y."/>
            <person name="Zhao W."/>
            <person name="Zhao X.D."/>
            <person name="Zheng Y.T."/>
            <person name="Zhou J.M."/>
            <person name="Zhu Y.B."/>
            <person name="Zhang G.J."/>
            <person name="Wang J."/>
            <person name="Yao Y.G."/>
        </authorList>
    </citation>
    <scope>NUCLEOTIDE SEQUENCE [LARGE SCALE GENOMIC DNA]</scope>
</reference>
<proteinExistence type="predicted"/>
<feature type="compositionally biased region" description="Polar residues" evidence="1">
    <location>
        <begin position="15"/>
        <end position="46"/>
    </location>
</feature>
<dbReference type="Proteomes" id="UP000011518">
    <property type="component" value="Unassembled WGS sequence"/>
</dbReference>
<gene>
    <name evidence="2" type="ORF">TREES_T100010612</name>
</gene>
<accession>L9L954</accession>
<evidence type="ECO:0000313" key="3">
    <source>
        <dbReference type="Proteomes" id="UP000011518"/>
    </source>
</evidence>
<evidence type="ECO:0000313" key="2">
    <source>
        <dbReference type="EMBL" id="ELW70252.1"/>
    </source>
</evidence>
<dbReference type="STRING" id="246437.L9L954"/>
<dbReference type="InParanoid" id="L9L954"/>
<name>L9L954_TUPCH</name>
<feature type="region of interest" description="Disordered" evidence="1">
    <location>
        <begin position="1"/>
        <end position="83"/>
    </location>
</feature>
<dbReference type="AlphaFoldDB" id="L9L954"/>
<evidence type="ECO:0000256" key="1">
    <source>
        <dbReference type="SAM" id="MobiDB-lite"/>
    </source>
</evidence>
<feature type="region of interest" description="Disordered" evidence="1">
    <location>
        <begin position="109"/>
        <end position="150"/>
    </location>
</feature>
<sequence length="150" mass="16315">MVVSPTKNDCGCHTCQESSGHPRQKGSCHTVQEDSYSSQSSHNTWQDGKHKGKTLVATPGMKEASIPGKGAKNGKMPRRKTVMRRKRMTVKKIMKMRMKINLPAAIKAAAAAPASEEEEDESEEKAMEFMSGKGKKTPAKAVPVKAKSMA</sequence>
<reference evidence="3" key="1">
    <citation type="submission" date="2012-07" db="EMBL/GenBank/DDBJ databases">
        <title>Genome of the Chinese tree shrew, a rising model animal genetically related to primates.</title>
        <authorList>
            <person name="Zhang G."/>
            <person name="Fan Y."/>
            <person name="Yao Y."/>
            <person name="Huang Z."/>
        </authorList>
    </citation>
    <scope>NUCLEOTIDE SEQUENCE [LARGE SCALE GENOMIC DNA]</scope>
</reference>
<protein>
    <submittedName>
        <fullName evidence="2">Uncharacterized protein</fullName>
    </submittedName>
</protein>
<organism evidence="2 3">
    <name type="scientific">Tupaia chinensis</name>
    <name type="common">Chinese tree shrew</name>
    <name type="synonym">Tupaia belangeri chinensis</name>
    <dbReference type="NCBI Taxonomy" id="246437"/>
    <lineage>
        <taxon>Eukaryota</taxon>
        <taxon>Metazoa</taxon>
        <taxon>Chordata</taxon>
        <taxon>Craniata</taxon>
        <taxon>Vertebrata</taxon>
        <taxon>Euteleostomi</taxon>
        <taxon>Mammalia</taxon>
        <taxon>Eutheria</taxon>
        <taxon>Euarchontoglires</taxon>
        <taxon>Scandentia</taxon>
        <taxon>Tupaiidae</taxon>
        <taxon>Tupaia</taxon>
    </lineage>
</organism>
<dbReference type="EMBL" id="KB320502">
    <property type="protein sequence ID" value="ELW70252.1"/>
    <property type="molecule type" value="Genomic_DNA"/>
</dbReference>
<keyword evidence="3" id="KW-1185">Reference proteome</keyword>